<name>A0A1Y0IUT5_9BACL</name>
<keyword evidence="2" id="KW-0378">Hydrolase</keyword>
<dbReference type="InterPro" id="IPR003607">
    <property type="entry name" value="HD/PDEase_dom"/>
</dbReference>
<dbReference type="EMBL" id="CP021434">
    <property type="protein sequence ID" value="ARU63709.1"/>
    <property type="molecule type" value="Genomic_DNA"/>
</dbReference>
<proteinExistence type="predicted"/>
<evidence type="ECO:0000259" key="1">
    <source>
        <dbReference type="SMART" id="SM00471"/>
    </source>
</evidence>
<keyword evidence="3" id="KW-1185">Reference proteome</keyword>
<dbReference type="SMART" id="SM00471">
    <property type="entry name" value="HDc"/>
    <property type="match status" value="1"/>
</dbReference>
<dbReference type="GO" id="GO:0016787">
    <property type="term" value="F:hydrolase activity"/>
    <property type="evidence" value="ECO:0007669"/>
    <property type="project" value="UniProtKB-KW"/>
</dbReference>
<organism evidence="2 3">
    <name type="scientific">Tumebacillus avium</name>
    <dbReference type="NCBI Taxonomy" id="1903704"/>
    <lineage>
        <taxon>Bacteria</taxon>
        <taxon>Bacillati</taxon>
        <taxon>Bacillota</taxon>
        <taxon>Bacilli</taxon>
        <taxon>Bacillales</taxon>
        <taxon>Alicyclobacillaceae</taxon>
        <taxon>Tumebacillus</taxon>
    </lineage>
</organism>
<dbReference type="OrthoDB" id="247014at2"/>
<dbReference type="InterPro" id="IPR006674">
    <property type="entry name" value="HD_domain"/>
</dbReference>
<feature type="domain" description="HD/PDEase" evidence="1">
    <location>
        <begin position="39"/>
        <end position="154"/>
    </location>
</feature>
<dbReference type="AlphaFoldDB" id="A0A1Y0IUT5"/>
<dbReference type="Proteomes" id="UP000195437">
    <property type="component" value="Chromosome"/>
</dbReference>
<dbReference type="RefSeq" id="WP_087459041.1">
    <property type="nucleotide sequence ID" value="NZ_CP021434.1"/>
</dbReference>
<evidence type="ECO:0000313" key="2">
    <source>
        <dbReference type="EMBL" id="ARU63709.1"/>
    </source>
</evidence>
<gene>
    <name evidence="2" type="ORF">CBW65_23805</name>
</gene>
<accession>A0A1Y0IUT5</accession>
<dbReference type="Pfam" id="PF01966">
    <property type="entry name" value="HD"/>
    <property type="match status" value="1"/>
</dbReference>
<dbReference type="KEGG" id="tum:CBW65_23805"/>
<dbReference type="Gene3D" id="1.10.3210.10">
    <property type="entry name" value="Hypothetical protein af1432"/>
    <property type="match status" value="1"/>
</dbReference>
<dbReference type="CDD" id="cd00077">
    <property type="entry name" value="HDc"/>
    <property type="match status" value="1"/>
</dbReference>
<protein>
    <submittedName>
        <fullName evidence="2">Phosphohydrolase</fullName>
    </submittedName>
</protein>
<sequence length="229" mass="25824">MQETPTKTNKRITLAEIKQLPQIQQYIVSADKFLKAMGFTEHGFRHVTLVSNIAENVMELLGYSERERELAAIAGYIHDIGNITGRHDHGKAGAIMCFHILEGIGMPYDEVACIVGAVGNHEEQYGEAVNTIAAALILADKSDVHRTRVRRRDVSQFDIHDRVNYAATSSFLHVSAEPREVTLKIEIDNTISSVMEYFEIFMERMLMCQRAAKMLDARFRLNINGADIL</sequence>
<reference evidence="3" key="1">
    <citation type="submission" date="2017-05" db="EMBL/GenBank/DDBJ databases">
        <authorList>
            <person name="Sung H."/>
        </authorList>
    </citation>
    <scope>NUCLEOTIDE SEQUENCE [LARGE SCALE GENOMIC DNA]</scope>
    <source>
        <strain evidence="3">AR23208</strain>
    </source>
</reference>
<evidence type="ECO:0000313" key="3">
    <source>
        <dbReference type="Proteomes" id="UP000195437"/>
    </source>
</evidence>
<dbReference type="SUPFAM" id="SSF109604">
    <property type="entry name" value="HD-domain/PDEase-like"/>
    <property type="match status" value="1"/>
</dbReference>